<keyword evidence="3" id="KW-1185">Reference proteome</keyword>
<gene>
    <name evidence="2" type="ORF">ACFQGP_07040</name>
</gene>
<proteinExistence type="predicted"/>
<organism evidence="2 3">
    <name type="scientific">Loigolactobacillus jiayinensis</name>
    <dbReference type="NCBI Taxonomy" id="2486016"/>
    <lineage>
        <taxon>Bacteria</taxon>
        <taxon>Bacillati</taxon>
        <taxon>Bacillota</taxon>
        <taxon>Bacilli</taxon>
        <taxon>Lactobacillales</taxon>
        <taxon>Lactobacillaceae</taxon>
        <taxon>Loigolactobacillus</taxon>
    </lineage>
</organism>
<dbReference type="PANTHER" id="PTHR46211:SF1">
    <property type="entry name" value="GLYCEROPHOSPHODIESTER PHOSPHODIESTERASE, CYTOPLASMIC"/>
    <property type="match status" value="1"/>
</dbReference>
<dbReference type="Proteomes" id="UP001596289">
    <property type="component" value="Unassembled WGS sequence"/>
</dbReference>
<dbReference type="PROSITE" id="PS51257">
    <property type="entry name" value="PROKAR_LIPOPROTEIN"/>
    <property type="match status" value="1"/>
</dbReference>
<dbReference type="Pfam" id="PF03009">
    <property type="entry name" value="GDPD"/>
    <property type="match status" value="1"/>
</dbReference>
<reference evidence="3" key="1">
    <citation type="journal article" date="2019" name="Int. J. Syst. Evol. Microbiol.">
        <title>The Global Catalogue of Microorganisms (GCM) 10K type strain sequencing project: providing services to taxonomists for standard genome sequencing and annotation.</title>
        <authorList>
            <consortium name="The Broad Institute Genomics Platform"/>
            <consortium name="The Broad Institute Genome Sequencing Center for Infectious Disease"/>
            <person name="Wu L."/>
            <person name="Ma J."/>
        </authorList>
    </citation>
    <scope>NUCLEOTIDE SEQUENCE [LARGE SCALE GENOMIC DNA]</scope>
    <source>
        <strain evidence="3">CCM 8904</strain>
    </source>
</reference>
<evidence type="ECO:0000313" key="3">
    <source>
        <dbReference type="Proteomes" id="UP001596289"/>
    </source>
</evidence>
<dbReference type="InterPro" id="IPR030395">
    <property type="entry name" value="GP_PDE_dom"/>
</dbReference>
<dbReference type="SUPFAM" id="SSF51695">
    <property type="entry name" value="PLC-like phosphodiesterases"/>
    <property type="match status" value="1"/>
</dbReference>
<dbReference type="CDD" id="cd08556">
    <property type="entry name" value="GDPD"/>
    <property type="match status" value="1"/>
</dbReference>
<dbReference type="PANTHER" id="PTHR46211">
    <property type="entry name" value="GLYCEROPHOSPHORYL DIESTER PHOSPHODIESTERASE"/>
    <property type="match status" value="1"/>
</dbReference>
<name>A0ABW1RCU8_9LACO</name>
<feature type="domain" description="GP-PDE" evidence="1">
    <location>
        <begin position="27"/>
        <end position="258"/>
    </location>
</feature>
<dbReference type="PROSITE" id="PS51704">
    <property type="entry name" value="GP_PDE"/>
    <property type="match status" value="1"/>
</dbReference>
<evidence type="ECO:0000259" key="1">
    <source>
        <dbReference type="PROSITE" id="PS51704"/>
    </source>
</evidence>
<dbReference type="RefSeq" id="WP_225418844.1">
    <property type="nucleotide sequence ID" value="NZ_JBHSSL010000041.1"/>
</dbReference>
<dbReference type="EMBL" id="JBHSSL010000041">
    <property type="protein sequence ID" value="MFC6170326.1"/>
    <property type="molecule type" value="Genomic_DNA"/>
</dbReference>
<evidence type="ECO:0000313" key="2">
    <source>
        <dbReference type="EMBL" id="MFC6170326.1"/>
    </source>
</evidence>
<accession>A0ABW1RCU8</accession>
<dbReference type="Gene3D" id="3.20.20.190">
    <property type="entry name" value="Phosphatidylinositol (PI) phosphodiesterase"/>
    <property type="match status" value="1"/>
</dbReference>
<comment type="caution">
    <text evidence="2">The sequence shown here is derived from an EMBL/GenBank/DDBJ whole genome shotgun (WGS) entry which is preliminary data.</text>
</comment>
<protein>
    <submittedName>
        <fullName evidence="2">Glycerophosphodiester phosphodiesterase</fullName>
    </submittedName>
</protein>
<dbReference type="InterPro" id="IPR017946">
    <property type="entry name" value="PLC-like_Pdiesterase_TIM-brl"/>
</dbReference>
<sequence>MKKIIASFTLPLNLLLVACCFLVFSGFTVIGHRGDPINAPEETFQSFDDAFAEGANYAELDLRESKDGTLVISHDSNLKRISGQNISISKTDFAQLQQVQQSNGEPIHSLDELFAHYQNQPQTHFVLETKKSKKNKPLDMEAKVAALVQQYHMENRVMVQSFSAASIVSFSQLLPTVPRYLIANELSDIDFDTLQVMTGVDLDNTLLTPAFLQQMHTLGKQVFVWSDIDEQASALADISLDDVDGIVTNYSHLASEYAQAKHGTTLTPLTATKATVSTTHTVASVTNPYLTQTPGKVLQAQRAYSLNSLVTAAKTDYAALDQQRWVNTDYLNFGSDALLAAPYLNGTVQLRPRLNQAPLVASPDQPQQIVGHLATGTTATITAVKLVAGRPWFELNQQGWLPAERTLITLATGEPQLDYQQLLPVARLANLKLPNFADYLPTTQTLPISRLQQGLAAPTISYLQAQFNPQNN</sequence>